<reference evidence="5" key="1">
    <citation type="journal article" date="2011" name="PLoS Biol.">
        <title>Gene gain and loss during evolution of obligate parasitism in the white rust pathogen of Arabidopsis thaliana.</title>
        <authorList>
            <person name="Kemen E."/>
            <person name="Gardiner A."/>
            <person name="Schultz-Larsen T."/>
            <person name="Kemen A.C."/>
            <person name="Balmuth A.L."/>
            <person name="Robert-Seilaniantz A."/>
            <person name="Bailey K."/>
            <person name="Holub E."/>
            <person name="Studholme D.J."/>
            <person name="Maclean D."/>
            <person name="Jones J.D."/>
        </authorList>
    </citation>
    <scope>NUCLEOTIDE SEQUENCE</scope>
</reference>
<gene>
    <name evidence="5" type="primary">AlNc14C59G4383</name>
    <name evidence="5" type="ORF">ALNC14_050630</name>
</gene>
<dbReference type="HOGENOM" id="CLU_029573_2_1_1"/>
<reference evidence="5" key="2">
    <citation type="submission" date="2011-02" db="EMBL/GenBank/DDBJ databases">
        <authorList>
            <person name="MacLean D."/>
        </authorList>
    </citation>
    <scope>NUCLEOTIDE SEQUENCE</scope>
</reference>
<dbReference type="FunFam" id="1.25.40.570:FF:000016">
    <property type="entry name" value="26S proteasome regulatory subunit"/>
    <property type="match status" value="1"/>
</dbReference>
<dbReference type="Pfam" id="PF18503">
    <property type="entry name" value="RPN6_C_helix"/>
    <property type="match status" value="1"/>
</dbReference>
<feature type="domain" description="PCI" evidence="4">
    <location>
        <begin position="243"/>
        <end position="414"/>
    </location>
</feature>
<dbReference type="EMBL" id="FR824104">
    <property type="protein sequence ID" value="CCA18920.1"/>
    <property type="molecule type" value="Genomic_DNA"/>
</dbReference>
<dbReference type="InterPro" id="IPR000717">
    <property type="entry name" value="PCI_dom"/>
</dbReference>
<protein>
    <submittedName>
        <fullName evidence="5">Uncharacterized protein AlNc14C59G4383</fullName>
    </submittedName>
</protein>
<comment type="subunit">
    <text evidence="3">Component of the lid subcomplex of the 19S proteasome regulatory particle complex (also named PA700 complex). The 26S proteasome consists of a 20S proteasome core and two 19S regulatory subunits.</text>
</comment>
<sequence length="445" mass="50264">MPDMSDVEMKVAEEIHPLSVKLEETEDCIAALTTNSSPDHAIRSLHEIISHEENPLVEAVVRAKEKAIYKLSQLYIQFGREKELGNLLQSLGPFFLLIPKAKTGKIVRTVIDMISKVEALDQEKALQLQADLCHDSIDWCIKEKHTFLRQRVESRLASILFQQGKYQEALDLISGLLREIKKLDDKQLLVEIHLVESKLYHALRNIAKAKAALTAARSISNAIYVIPKTQAQIDMMSGILHAEEYDYKTSYSYFFESFEALAQLNDPAALLCLKYMLLCKIACGDAHEVNSVINGKQATKYSGIDIVALQAVAKAHQKRSLELFQETTTNYADQLVRDPLIKNHLGKLYERLLESNLIKIIQPFSRVEIEHVAKLINLPSKQIELKLSQMILDHKFHGILDQGKGQLIVYDNPVEDKTYTAGLGVIRNVGVIVDSLYRLSENLHA</sequence>
<dbReference type="InterPro" id="IPR036390">
    <property type="entry name" value="WH_DNA-bd_sf"/>
</dbReference>
<comment type="similarity">
    <text evidence="1">Belongs to the proteasome subunit S9 family.</text>
</comment>
<evidence type="ECO:0000313" key="5">
    <source>
        <dbReference type="EMBL" id="CCA18920.1"/>
    </source>
</evidence>
<dbReference type="InterPro" id="IPR040780">
    <property type="entry name" value="Rpn6_C_helix"/>
</dbReference>
<evidence type="ECO:0000259" key="4">
    <source>
        <dbReference type="PROSITE" id="PS50250"/>
    </source>
</evidence>
<dbReference type="InterPro" id="IPR040773">
    <property type="entry name" value="Rpn6_N"/>
</dbReference>
<keyword evidence="2" id="KW-0647">Proteasome</keyword>
<dbReference type="SMART" id="SM00753">
    <property type="entry name" value="PAM"/>
    <property type="match status" value="1"/>
</dbReference>
<proteinExistence type="inferred from homology"/>
<dbReference type="InterPro" id="IPR011990">
    <property type="entry name" value="TPR-like_helical_dom_sf"/>
</dbReference>
<dbReference type="Pfam" id="PF01399">
    <property type="entry name" value="PCI"/>
    <property type="match status" value="1"/>
</dbReference>
<evidence type="ECO:0000256" key="1">
    <source>
        <dbReference type="ARBA" id="ARBA00007454"/>
    </source>
</evidence>
<organism evidence="5">
    <name type="scientific">Albugo laibachii Nc14</name>
    <dbReference type="NCBI Taxonomy" id="890382"/>
    <lineage>
        <taxon>Eukaryota</taxon>
        <taxon>Sar</taxon>
        <taxon>Stramenopiles</taxon>
        <taxon>Oomycota</taxon>
        <taxon>Peronosporomycetes</taxon>
        <taxon>Albuginales</taxon>
        <taxon>Albuginaceae</taxon>
        <taxon>Albugo</taxon>
    </lineage>
</organism>
<dbReference type="SUPFAM" id="SSF48452">
    <property type="entry name" value="TPR-like"/>
    <property type="match status" value="1"/>
</dbReference>
<dbReference type="InterPro" id="IPR050871">
    <property type="entry name" value="26S_Proteasome/COP9_Components"/>
</dbReference>
<dbReference type="GO" id="GO:0000502">
    <property type="term" value="C:proteasome complex"/>
    <property type="evidence" value="ECO:0007669"/>
    <property type="project" value="UniProtKB-KW"/>
</dbReference>
<evidence type="ECO:0000256" key="3">
    <source>
        <dbReference type="ARBA" id="ARBA00062507"/>
    </source>
</evidence>
<dbReference type="Pfam" id="PF18055">
    <property type="entry name" value="RPN6_N"/>
    <property type="match status" value="1"/>
</dbReference>
<dbReference type="PANTHER" id="PTHR10678">
    <property type="entry name" value="26S PROTEASOME NON-ATPASE REGULATORY SUBUNIT 11/COP9 SIGNALOSOME COMPLEX SUBUNIT 2"/>
    <property type="match status" value="1"/>
</dbReference>
<accession>F0WCK3</accession>
<dbReference type="AlphaFoldDB" id="F0WCK3"/>
<dbReference type="SUPFAM" id="SSF46785">
    <property type="entry name" value="Winged helix' DNA-binding domain"/>
    <property type="match status" value="1"/>
</dbReference>
<name>F0WCK3_9STRA</name>
<dbReference type="Gene3D" id="1.25.40.570">
    <property type="match status" value="1"/>
</dbReference>
<dbReference type="SMART" id="SM00088">
    <property type="entry name" value="PINT"/>
    <property type="match status" value="1"/>
</dbReference>
<dbReference type="PROSITE" id="PS50250">
    <property type="entry name" value="PCI"/>
    <property type="match status" value="1"/>
</dbReference>
<evidence type="ECO:0000256" key="2">
    <source>
        <dbReference type="ARBA" id="ARBA00022942"/>
    </source>
</evidence>